<dbReference type="InterPro" id="IPR013806">
    <property type="entry name" value="Kringle-like"/>
</dbReference>
<dbReference type="Pfam" id="PF00059">
    <property type="entry name" value="Lectin_C"/>
    <property type="match status" value="2"/>
</dbReference>
<keyword evidence="10" id="KW-1185">Reference proteome</keyword>
<comment type="caution">
    <text evidence="3">Lacks conserved residue(s) required for the propagation of feature annotation.</text>
</comment>
<evidence type="ECO:0000256" key="2">
    <source>
        <dbReference type="ARBA" id="ARBA00023157"/>
    </source>
</evidence>
<evidence type="ECO:0000259" key="9">
    <source>
        <dbReference type="PROSITE" id="PS51212"/>
    </source>
</evidence>
<dbReference type="InterPro" id="IPR001304">
    <property type="entry name" value="C-type_lectin-like"/>
</dbReference>
<dbReference type="PROSITE" id="PS51212">
    <property type="entry name" value="WSC"/>
    <property type="match status" value="1"/>
</dbReference>
<dbReference type="CDD" id="cd00108">
    <property type="entry name" value="KR"/>
    <property type="match status" value="1"/>
</dbReference>
<evidence type="ECO:0000256" key="3">
    <source>
        <dbReference type="PROSITE-ProRule" id="PRU00076"/>
    </source>
</evidence>
<dbReference type="PROSITE" id="PS50026">
    <property type="entry name" value="EGF_3"/>
    <property type="match status" value="1"/>
</dbReference>
<evidence type="ECO:0000313" key="10">
    <source>
        <dbReference type="Proteomes" id="UP000694865"/>
    </source>
</evidence>
<dbReference type="CDD" id="cd00037">
    <property type="entry name" value="CLECT"/>
    <property type="match status" value="3"/>
</dbReference>
<evidence type="ECO:0000256" key="1">
    <source>
        <dbReference type="ARBA" id="ARBA00022572"/>
    </source>
</evidence>
<evidence type="ECO:0000313" key="11">
    <source>
        <dbReference type="RefSeq" id="XP_006815993.1"/>
    </source>
</evidence>
<protein>
    <submittedName>
        <fullName evidence="11">Uncharacterized protein LOC102808711</fullName>
    </submittedName>
</protein>
<feature type="disulfide bond" evidence="3">
    <location>
        <begin position="50"/>
        <end position="67"/>
    </location>
</feature>
<dbReference type="InterPro" id="IPR016187">
    <property type="entry name" value="CTDL_fold"/>
</dbReference>
<dbReference type="GeneID" id="102808711"/>
<dbReference type="Gene3D" id="2.40.20.10">
    <property type="entry name" value="Plasminogen Kringle 4"/>
    <property type="match status" value="1"/>
</dbReference>
<evidence type="ECO:0000259" key="7">
    <source>
        <dbReference type="PROSITE" id="PS50041"/>
    </source>
</evidence>
<feature type="domain" description="C-type lectin" evidence="7">
    <location>
        <begin position="294"/>
        <end position="420"/>
    </location>
</feature>
<evidence type="ECO:0000256" key="5">
    <source>
        <dbReference type="SAM" id="SignalP"/>
    </source>
</evidence>
<feature type="disulfide bond" evidence="4">
    <location>
        <begin position="144"/>
        <end position="167"/>
    </location>
</feature>
<dbReference type="RefSeq" id="XP_006815993.1">
    <property type="nucleotide sequence ID" value="XM_006815930.1"/>
</dbReference>
<evidence type="ECO:0000259" key="6">
    <source>
        <dbReference type="PROSITE" id="PS50026"/>
    </source>
</evidence>
<dbReference type="SUPFAM" id="SSF56436">
    <property type="entry name" value="C-type lectin-like"/>
    <property type="match status" value="3"/>
</dbReference>
<dbReference type="SMART" id="SM00130">
    <property type="entry name" value="KR"/>
    <property type="match status" value="1"/>
</dbReference>
<dbReference type="PANTHER" id="PTHR24261:SF7">
    <property type="entry name" value="KRINGLE DOMAIN-CONTAINING PROTEIN"/>
    <property type="match status" value="1"/>
</dbReference>
<evidence type="ECO:0000256" key="4">
    <source>
        <dbReference type="PROSITE-ProRule" id="PRU00121"/>
    </source>
</evidence>
<dbReference type="Pfam" id="PF00051">
    <property type="entry name" value="Kringle"/>
    <property type="match status" value="1"/>
</dbReference>
<evidence type="ECO:0000259" key="8">
    <source>
        <dbReference type="PROSITE" id="PS50070"/>
    </source>
</evidence>
<organism evidence="10 11">
    <name type="scientific">Saccoglossus kowalevskii</name>
    <name type="common">Acorn worm</name>
    <dbReference type="NCBI Taxonomy" id="10224"/>
    <lineage>
        <taxon>Eukaryota</taxon>
        <taxon>Metazoa</taxon>
        <taxon>Hemichordata</taxon>
        <taxon>Enteropneusta</taxon>
        <taxon>Harrimaniidae</taxon>
        <taxon>Saccoglossus</taxon>
    </lineage>
</organism>
<dbReference type="InterPro" id="IPR050759">
    <property type="entry name" value="Serine_protease_kringle"/>
</dbReference>
<sequence>MLSYMLIVCCVVTSHAEKTHRERRDVNTDLLDTCASITENTGNPCVNNPCHPPAVCLTSCTELGYICLCRTDVFTGADCDVVNVKIAQDGSECYYEDDGSDYRGSLNVTKNGRTCQNWLKQYPHTHTITRKNYPSFGLGDHNSCRNPDNGLGIWCYTTDPGVRYEYCDGIQPMEYCEYEQPPNVSYVGCYRQYEHENWVEISRRTFTPGKCVRHCAKYGLLFASVRVDDEVKCYCDNMYDRTRPMDKSNCSTPCPVNKNYFCGGTDSVSVYYTGIPYPKLDTCGFGDEIGLLLNSQKCLWFSMEAKTWMESEQDCVLRGGHLTRVQDKVTLEAIVYHIFEAYRGLETYSYWIGANDLEHEDQFIYNDIDETVVDTETDLFYSGEPNNLGTNGQQCLILLNDFGFRIDDMWCDMSHRYICTPNDIIVSSDDGCGVGGNGALRNGTCFHLIKEVHNWDYANLACARVGGRLATIKDRATQLFIRHQALLSGSNGSWWFGLHYDSEMNGMVYTDQSPVQNEAMFTSQIPQSGDCTVLDYEYNYFWKQTSCADNNFFICQEGWEMAEDNKCYLYLGYSFSGNYSDSLQHCEMAGALLVNINTEPINQFVVDLIQNSCIGCSGYSWIGNLVDDPNVQFENWAVDNITLSEKCSSIDITEGRMMEVLKISPHKEDDMKYGIIAQNESSLEKNLYLDAKKQAKKHANETTYMLVVFK</sequence>
<dbReference type="InterPro" id="IPR016186">
    <property type="entry name" value="C-type_lectin-like/link_sf"/>
</dbReference>
<dbReference type="InterPro" id="IPR002889">
    <property type="entry name" value="WSC_carb-bd"/>
</dbReference>
<dbReference type="InterPro" id="IPR000001">
    <property type="entry name" value="Kringle"/>
</dbReference>
<keyword evidence="3" id="KW-0245">EGF-like domain</keyword>
<feature type="domain" description="Kringle" evidence="8">
    <location>
        <begin position="95"/>
        <end position="176"/>
    </location>
</feature>
<dbReference type="PANTHER" id="PTHR24261">
    <property type="entry name" value="PLASMINOGEN-RELATED"/>
    <property type="match status" value="1"/>
</dbReference>
<name>A0ABM0M7K2_SACKO</name>
<keyword evidence="5" id="KW-0732">Signal</keyword>
<feature type="chain" id="PRO_5045310399" evidence="5">
    <location>
        <begin position="17"/>
        <end position="710"/>
    </location>
</feature>
<dbReference type="SUPFAM" id="SSF57440">
    <property type="entry name" value="Kringle-like"/>
    <property type="match status" value="1"/>
</dbReference>
<feature type="signal peptide" evidence="5">
    <location>
        <begin position="1"/>
        <end position="16"/>
    </location>
</feature>
<gene>
    <name evidence="11" type="primary">LOC102808711</name>
</gene>
<accession>A0ABM0M7K2</accession>
<reference evidence="11" key="1">
    <citation type="submission" date="2025-08" db="UniProtKB">
        <authorList>
            <consortium name="RefSeq"/>
        </authorList>
    </citation>
    <scope>IDENTIFICATION</scope>
    <source>
        <tissue evidence="11">Testes</tissue>
    </source>
</reference>
<feature type="domain" description="C-type lectin" evidence="7">
    <location>
        <begin position="441"/>
        <end position="556"/>
    </location>
</feature>
<dbReference type="Pfam" id="PF01822">
    <property type="entry name" value="WSC"/>
    <property type="match status" value="1"/>
</dbReference>
<dbReference type="InterPro" id="IPR000742">
    <property type="entry name" value="EGF"/>
</dbReference>
<dbReference type="SMART" id="SM00034">
    <property type="entry name" value="CLECT"/>
    <property type="match status" value="3"/>
</dbReference>
<keyword evidence="2 3" id="KW-1015">Disulfide bond</keyword>
<dbReference type="Proteomes" id="UP000694865">
    <property type="component" value="Unplaced"/>
</dbReference>
<dbReference type="Gene3D" id="3.10.100.10">
    <property type="entry name" value="Mannose-Binding Protein A, subunit A"/>
    <property type="match status" value="3"/>
</dbReference>
<proteinExistence type="predicted"/>
<dbReference type="PROSITE" id="PS50070">
    <property type="entry name" value="KRINGLE_2"/>
    <property type="match status" value="1"/>
</dbReference>
<dbReference type="PRINTS" id="PR00018">
    <property type="entry name" value="KRINGLE"/>
</dbReference>
<feature type="domain" description="WSC" evidence="9">
    <location>
        <begin position="183"/>
        <end position="274"/>
    </location>
</feature>
<dbReference type="InterPro" id="IPR038178">
    <property type="entry name" value="Kringle_sf"/>
</dbReference>
<dbReference type="PROSITE" id="PS50041">
    <property type="entry name" value="C_TYPE_LECTIN_2"/>
    <property type="match status" value="2"/>
</dbReference>
<feature type="domain" description="EGF-like" evidence="6">
    <location>
        <begin position="41"/>
        <end position="80"/>
    </location>
</feature>
<dbReference type="SMART" id="SM00321">
    <property type="entry name" value="WSC"/>
    <property type="match status" value="1"/>
</dbReference>
<keyword evidence="1 4" id="KW-0420">Kringle</keyword>